<gene>
    <name evidence="2" type="ORF">VNI00_018755</name>
</gene>
<evidence type="ECO:0000313" key="2">
    <source>
        <dbReference type="EMBL" id="KAK7017028.1"/>
    </source>
</evidence>
<dbReference type="Proteomes" id="UP001383192">
    <property type="component" value="Unassembled WGS sequence"/>
</dbReference>
<accession>A0AAW0AWB7</accession>
<dbReference type="AlphaFoldDB" id="A0AAW0AWB7"/>
<keyword evidence="1" id="KW-1133">Transmembrane helix</keyword>
<proteinExistence type="predicted"/>
<comment type="caution">
    <text evidence="2">The sequence shown here is derived from an EMBL/GenBank/DDBJ whole genome shotgun (WGS) entry which is preliminary data.</text>
</comment>
<protein>
    <submittedName>
        <fullName evidence="2">Uncharacterized protein</fullName>
    </submittedName>
</protein>
<keyword evidence="1" id="KW-0812">Transmembrane</keyword>
<reference evidence="2 3" key="1">
    <citation type="submission" date="2024-01" db="EMBL/GenBank/DDBJ databases">
        <title>A draft genome for a cacao thread blight-causing isolate of Paramarasmius palmivorus.</title>
        <authorList>
            <person name="Baruah I.K."/>
            <person name="Bukari Y."/>
            <person name="Amoako-Attah I."/>
            <person name="Meinhardt L.W."/>
            <person name="Bailey B.A."/>
            <person name="Cohen S.P."/>
        </authorList>
    </citation>
    <scope>NUCLEOTIDE SEQUENCE [LARGE SCALE GENOMIC DNA]</scope>
    <source>
        <strain evidence="2 3">GH-12</strain>
    </source>
</reference>
<name>A0AAW0AWB7_9AGAR</name>
<keyword evidence="1" id="KW-0472">Membrane</keyword>
<evidence type="ECO:0000313" key="3">
    <source>
        <dbReference type="Proteomes" id="UP001383192"/>
    </source>
</evidence>
<dbReference type="EMBL" id="JAYKXP010000267">
    <property type="protein sequence ID" value="KAK7017028.1"/>
    <property type="molecule type" value="Genomic_DNA"/>
</dbReference>
<sequence>MSKIPPAWVIFDSNADVEVDDGPDVAIDDVKDVTMGFVADLFDTTGFDSEDFRPALGTAFDAALRLPFDALGPAELRRGCRASQRLAMEGWEQEDAYDGRCLNSLGERTSASLSIDWSAHFIQNIQAKASPPEPERYHLNLIVIRLAIPPRTLDNFDFVAVRVRRGRSSLRTPFFILLTHLFVTFRGAIFIFLVRGSSFRSGLATIVKGWLRSRVSCVRTNVVVGRLIRVRHVNVRFVVDHNIEKE</sequence>
<keyword evidence="3" id="KW-1185">Reference proteome</keyword>
<evidence type="ECO:0000256" key="1">
    <source>
        <dbReference type="SAM" id="Phobius"/>
    </source>
</evidence>
<organism evidence="2 3">
    <name type="scientific">Paramarasmius palmivorus</name>
    <dbReference type="NCBI Taxonomy" id="297713"/>
    <lineage>
        <taxon>Eukaryota</taxon>
        <taxon>Fungi</taxon>
        <taxon>Dikarya</taxon>
        <taxon>Basidiomycota</taxon>
        <taxon>Agaricomycotina</taxon>
        <taxon>Agaricomycetes</taxon>
        <taxon>Agaricomycetidae</taxon>
        <taxon>Agaricales</taxon>
        <taxon>Marasmiineae</taxon>
        <taxon>Marasmiaceae</taxon>
        <taxon>Paramarasmius</taxon>
    </lineage>
</organism>
<feature type="transmembrane region" description="Helical" evidence="1">
    <location>
        <begin position="174"/>
        <end position="194"/>
    </location>
</feature>